<reference evidence="4" key="1">
    <citation type="submission" date="2015-08" db="EMBL/GenBank/DDBJ databases">
        <authorList>
            <person name="Kim K.M."/>
        </authorList>
    </citation>
    <scope>NUCLEOTIDE SEQUENCE [LARGE SCALE GENOMIC DNA]</scope>
    <source>
        <strain evidence="4">KCTC 23892</strain>
    </source>
</reference>
<dbReference type="AlphaFoldDB" id="A0A1B3BA93"/>
<dbReference type="SUPFAM" id="SSF53182">
    <property type="entry name" value="Pyrrolidone carboxyl peptidase (pyroglutamate aminopeptidase)"/>
    <property type="match status" value="1"/>
</dbReference>
<proteinExistence type="predicted"/>
<keyword evidence="4" id="KW-1185">Reference proteome</keyword>
<keyword evidence="2" id="KW-0732">Signal</keyword>
<sequence length="384" mass="43036" precursor="true">MNNILLAAGLMLAAASSYASIDITVEEIRLYKADDVIPEIVNRYDEQAESFSSQLQETENFSAAKELTVKYAEALWDKATSDLQHTESSYDDRPLYWARLKMTKALRLRGESLGLTSKQVQQLISMVEHHSRGYNDIKFQNDSNVKILITGFDPFLLDRNIKQSNPSGVAALRLDNQRIEHDGKVIEIQSAMFPVRYQDFDDGSVETVVEPYLKNNSIDMLATISMGRENFDLEHFPGRRRSASAPDNNNLYSGGSDESPLIPKQGKELLQGPEFVEYSLPYEAMMKADGPYEINDNRKVTTLNKTFEPNTLDELKGEVAVRGGGGGYLSNEISYRTVNLGNKLGTTVPTGHIHTPRIQEYDKDVIKAIVEQIKKMLVIGVTNS</sequence>
<dbReference type="Proteomes" id="UP000094147">
    <property type="component" value="Chromosome"/>
</dbReference>
<dbReference type="RefSeq" id="WP_068990454.1">
    <property type="nucleotide sequence ID" value="NZ_CP012418.1"/>
</dbReference>
<dbReference type="OrthoDB" id="4555199at2"/>
<evidence type="ECO:0000313" key="3">
    <source>
        <dbReference type="EMBL" id="AOE49656.1"/>
    </source>
</evidence>
<feature type="signal peptide" evidence="2">
    <location>
        <begin position="1"/>
        <end position="19"/>
    </location>
</feature>
<protein>
    <recommendedName>
        <fullName evidence="5">Pyrrolidone-carboxylate peptidase</fullName>
    </recommendedName>
</protein>
<feature type="chain" id="PRO_5008544086" description="Pyrrolidone-carboxylate peptidase" evidence="2">
    <location>
        <begin position="20"/>
        <end position="384"/>
    </location>
</feature>
<dbReference type="EMBL" id="CP012418">
    <property type="protein sequence ID" value="AOE49656.1"/>
    <property type="molecule type" value="Genomic_DNA"/>
</dbReference>
<evidence type="ECO:0000256" key="2">
    <source>
        <dbReference type="SAM" id="SignalP"/>
    </source>
</evidence>
<evidence type="ECO:0000313" key="4">
    <source>
        <dbReference type="Proteomes" id="UP000094147"/>
    </source>
</evidence>
<organism evidence="3 4">
    <name type="scientific">Kangiella sediminilitoris</name>
    <dbReference type="NCBI Taxonomy" id="1144748"/>
    <lineage>
        <taxon>Bacteria</taxon>
        <taxon>Pseudomonadati</taxon>
        <taxon>Pseudomonadota</taxon>
        <taxon>Gammaproteobacteria</taxon>
        <taxon>Kangiellales</taxon>
        <taxon>Kangiellaceae</taxon>
        <taxon>Kangiella</taxon>
    </lineage>
</organism>
<gene>
    <name evidence="3" type="ORF">KS2013_934</name>
</gene>
<evidence type="ECO:0008006" key="5">
    <source>
        <dbReference type="Google" id="ProtNLM"/>
    </source>
</evidence>
<dbReference type="KEGG" id="ksd:KS2013_934"/>
<dbReference type="Gene3D" id="3.40.630.20">
    <property type="entry name" value="Peptidase C15, pyroglutamyl peptidase I-like"/>
    <property type="match status" value="1"/>
</dbReference>
<evidence type="ECO:0000256" key="1">
    <source>
        <dbReference type="SAM" id="MobiDB-lite"/>
    </source>
</evidence>
<accession>A0A1B3BA93</accession>
<dbReference type="InterPro" id="IPR036440">
    <property type="entry name" value="Peptidase_C15-like_sf"/>
</dbReference>
<dbReference type="STRING" id="1144748.KS2013_934"/>
<feature type="region of interest" description="Disordered" evidence="1">
    <location>
        <begin position="237"/>
        <end position="264"/>
    </location>
</feature>
<name>A0A1B3BA93_9GAMM</name>
<dbReference type="PATRIC" id="fig|1144748.3.peg.946"/>